<dbReference type="Proteomes" id="UP000198601">
    <property type="component" value="Unassembled WGS sequence"/>
</dbReference>
<protein>
    <recommendedName>
        <fullName evidence="6">DUF308 domain-containing protein</fullName>
    </recommendedName>
</protein>
<dbReference type="STRING" id="624147.SAMN04487970_102273"/>
<dbReference type="InterPro" id="IPR057798">
    <property type="entry name" value="PH_YqeB"/>
</dbReference>
<evidence type="ECO:0000313" key="5">
    <source>
        <dbReference type="Proteomes" id="UP000198601"/>
    </source>
</evidence>
<evidence type="ECO:0000259" key="3">
    <source>
        <dbReference type="Pfam" id="PF23494"/>
    </source>
</evidence>
<feature type="domain" description="YqeB PH" evidence="3">
    <location>
        <begin position="12"/>
        <end position="163"/>
    </location>
</feature>
<proteinExistence type="predicted"/>
<dbReference type="AlphaFoldDB" id="A0A1G4S3F0"/>
<dbReference type="Pfam" id="PF23493">
    <property type="entry name" value="CysS_C"/>
    <property type="match status" value="1"/>
</dbReference>
<feature type="domain" description="Cysteinyl-tRNA ligase anticodon binding" evidence="2">
    <location>
        <begin position="181"/>
        <end position="230"/>
    </location>
</feature>
<organism evidence="4 5">
    <name type="scientific">Paenibacillus tianmuensis</name>
    <dbReference type="NCBI Taxonomy" id="624147"/>
    <lineage>
        <taxon>Bacteria</taxon>
        <taxon>Bacillati</taxon>
        <taxon>Bacillota</taxon>
        <taxon>Bacilli</taxon>
        <taxon>Bacillales</taxon>
        <taxon>Paenibacillaceae</taxon>
        <taxon>Paenibacillus</taxon>
    </lineage>
</organism>
<keyword evidence="1" id="KW-1133">Transmembrane helix</keyword>
<keyword evidence="1" id="KW-0472">Membrane</keyword>
<evidence type="ECO:0000256" key="1">
    <source>
        <dbReference type="SAM" id="Phobius"/>
    </source>
</evidence>
<keyword evidence="5" id="KW-1185">Reference proteome</keyword>
<evidence type="ECO:0000313" key="4">
    <source>
        <dbReference type="EMBL" id="SCW63674.1"/>
    </source>
</evidence>
<dbReference type="EMBL" id="FMTT01000022">
    <property type="protein sequence ID" value="SCW63674.1"/>
    <property type="molecule type" value="Genomic_DNA"/>
</dbReference>
<gene>
    <name evidence="4" type="ORF">SAMN04487970_102273</name>
</gene>
<evidence type="ECO:0008006" key="6">
    <source>
        <dbReference type="Google" id="ProtNLM"/>
    </source>
</evidence>
<name>A0A1G4S3F0_9BACL</name>
<sequence>MNASRPSSQKPTVIGFPFIIRALIFVGCTVLGIALGYFIPMIAQWASTLPWIPFQGPLKLISSFSGAWVTTIVTSLLGLLAGLWFAEEVIKDTLRVVVSGETIRLEKDGVVQELSFENISMVFLDGKQLVFLGHAGQELARETYEWASERIVSALMGHGYPWSPDGDPYKEQYHRWVQDAPDLPPAVNALLKAREIALQNEDGREAKELRSEVTKHGVVVRDEETRQYWRMQATEPR</sequence>
<evidence type="ECO:0000259" key="2">
    <source>
        <dbReference type="Pfam" id="PF23493"/>
    </source>
</evidence>
<dbReference type="Pfam" id="PF23494">
    <property type="entry name" value="bPH_10"/>
    <property type="match status" value="1"/>
</dbReference>
<keyword evidence="1" id="KW-0812">Transmembrane</keyword>
<dbReference type="RefSeq" id="WP_090673358.1">
    <property type="nucleotide sequence ID" value="NZ_FMTT01000022.1"/>
</dbReference>
<accession>A0A1G4S3F0</accession>
<dbReference type="OrthoDB" id="5145029at2"/>
<dbReference type="InterPro" id="IPR056411">
    <property type="entry name" value="CysS_C"/>
</dbReference>
<reference evidence="5" key="1">
    <citation type="submission" date="2016-10" db="EMBL/GenBank/DDBJ databases">
        <authorList>
            <person name="Varghese N."/>
            <person name="Submissions S."/>
        </authorList>
    </citation>
    <scope>NUCLEOTIDE SEQUENCE [LARGE SCALE GENOMIC DNA]</scope>
    <source>
        <strain evidence="5">CGMCC 1.8946</strain>
    </source>
</reference>
<feature type="transmembrane region" description="Helical" evidence="1">
    <location>
        <begin position="12"/>
        <end position="40"/>
    </location>
</feature>
<feature type="transmembrane region" description="Helical" evidence="1">
    <location>
        <begin position="60"/>
        <end position="85"/>
    </location>
</feature>